<feature type="compositionally biased region" description="Low complexity" evidence="1">
    <location>
        <begin position="92"/>
        <end position="132"/>
    </location>
</feature>
<reference evidence="3 4" key="1">
    <citation type="submission" date="2019-07" db="EMBL/GenBank/DDBJ databases">
        <title>Cryptosporangium phraense sp. nov., isolated from plant litter.</title>
        <authorList>
            <person name="Suriyachadkun C."/>
        </authorList>
    </citation>
    <scope>NUCLEOTIDE SEQUENCE [LARGE SCALE GENOMIC DNA]</scope>
    <source>
        <strain evidence="3 4">A-T 5661</strain>
    </source>
</reference>
<name>A0A545AMF5_9ACTN</name>
<protein>
    <submittedName>
        <fullName evidence="3">Uncharacterized protein</fullName>
    </submittedName>
</protein>
<gene>
    <name evidence="3" type="ORF">FL583_24725</name>
</gene>
<evidence type="ECO:0000313" key="3">
    <source>
        <dbReference type="EMBL" id="TQS42503.1"/>
    </source>
</evidence>
<sequence length="132" mass="12721">MKATYLRGALAAGATIAALAAGAPAAYAEPPAPGPDNATPAAQHDKHHDFSWIGFFIVFGREGGPHMFPMGNMGAGARPDGPEQGASGGAQGAPAPATSTEPAAATVSASASASEAASPEASTTPEAAPSAP</sequence>
<keyword evidence="2" id="KW-0732">Signal</keyword>
<evidence type="ECO:0000313" key="4">
    <source>
        <dbReference type="Proteomes" id="UP000317982"/>
    </source>
</evidence>
<comment type="caution">
    <text evidence="3">The sequence shown here is derived from an EMBL/GenBank/DDBJ whole genome shotgun (WGS) entry which is preliminary data.</text>
</comment>
<keyword evidence="4" id="KW-1185">Reference proteome</keyword>
<proteinExistence type="predicted"/>
<feature type="signal peptide" evidence="2">
    <location>
        <begin position="1"/>
        <end position="28"/>
    </location>
</feature>
<dbReference type="AlphaFoldDB" id="A0A545AMF5"/>
<dbReference type="Proteomes" id="UP000317982">
    <property type="component" value="Unassembled WGS sequence"/>
</dbReference>
<dbReference type="RefSeq" id="WP_142707192.1">
    <property type="nucleotide sequence ID" value="NZ_VIRS01000018.1"/>
</dbReference>
<evidence type="ECO:0000256" key="1">
    <source>
        <dbReference type="SAM" id="MobiDB-lite"/>
    </source>
</evidence>
<feature type="region of interest" description="Disordered" evidence="1">
    <location>
        <begin position="69"/>
        <end position="132"/>
    </location>
</feature>
<dbReference type="InParanoid" id="A0A545AMF5"/>
<dbReference type="EMBL" id="VIRS01000018">
    <property type="protein sequence ID" value="TQS42503.1"/>
    <property type="molecule type" value="Genomic_DNA"/>
</dbReference>
<accession>A0A545AMF5</accession>
<evidence type="ECO:0000256" key="2">
    <source>
        <dbReference type="SAM" id="SignalP"/>
    </source>
</evidence>
<feature type="chain" id="PRO_5021899378" evidence="2">
    <location>
        <begin position="29"/>
        <end position="132"/>
    </location>
</feature>
<organism evidence="3 4">
    <name type="scientific">Cryptosporangium phraense</name>
    <dbReference type="NCBI Taxonomy" id="2593070"/>
    <lineage>
        <taxon>Bacteria</taxon>
        <taxon>Bacillati</taxon>
        <taxon>Actinomycetota</taxon>
        <taxon>Actinomycetes</taxon>
        <taxon>Cryptosporangiales</taxon>
        <taxon>Cryptosporangiaceae</taxon>
        <taxon>Cryptosporangium</taxon>
    </lineage>
</organism>